<name>U4KVG0_PYROM</name>
<dbReference type="Gene3D" id="1.10.10.60">
    <property type="entry name" value="Homeodomain-like"/>
    <property type="match status" value="1"/>
</dbReference>
<dbReference type="OrthoDB" id="5346556at2759"/>
<dbReference type="InterPro" id="IPR009057">
    <property type="entry name" value="Homeodomain-like_sf"/>
</dbReference>
<gene>
    <name evidence="3" type="ORF">PCON_04854</name>
</gene>
<keyword evidence="4" id="KW-1185">Reference proteome</keyword>
<evidence type="ECO:0000313" key="3">
    <source>
        <dbReference type="EMBL" id="CCX05267.1"/>
    </source>
</evidence>
<protein>
    <recommendedName>
        <fullName evidence="2">ARS-binding protein 1 N-terminal domain-containing protein</fullName>
    </recommendedName>
</protein>
<sequence>MSPTPSPEPVAAAPSTSISATPVKPTVPTTTNATATVTTPAPTKQLQPPAQLTETPASASPDPGTSAGSSPDPSVASGSHNESPQKGKKRAYEEATPDEKYGLYQYTEANPNMKQREYAQWFHATYGKKINQSTVSRQLQKFKKNPPTLEACTSPAGSPRKSTPRKKRRVNPPLAPASAGPLATITGGAVLPALANVGAGGVIPIAPSPAPKGKPIHPPTPPRADVRNTFDQRLLTFWDAHKTSDERVLDRQLLEEANRLLPNQKKDEAWLRMWKQQVEGSRPRSPVSEQGAEDIQMDGMGVQKTIEMLEREIMESQKKIEMEQVKISSFRGEITRLKGGQEK</sequence>
<feature type="region of interest" description="Disordered" evidence="1">
    <location>
        <begin position="279"/>
        <end position="300"/>
    </location>
</feature>
<dbReference type="EMBL" id="HF935243">
    <property type="protein sequence ID" value="CCX05267.1"/>
    <property type="molecule type" value="Genomic_DNA"/>
</dbReference>
<feature type="domain" description="ARS-binding protein 1 N-terminal" evidence="2">
    <location>
        <begin position="106"/>
        <end position="139"/>
    </location>
</feature>
<accession>U4KVG0</accession>
<dbReference type="InterPro" id="IPR041188">
    <property type="entry name" value="HTH_ABP1_N"/>
</dbReference>
<organism evidence="3 4">
    <name type="scientific">Pyronema omphalodes (strain CBS 100304)</name>
    <name type="common">Pyronema confluens</name>
    <dbReference type="NCBI Taxonomy" id="1076935"/>
    <lineage>
        <taxon>Eukaryota</taxon>
        <taxon>Fungi</taxon>
        <taxon>Dikarya</taxon>
        <taxon>Ascomycota</taxon>
        <taxon>Pezizomycotina</taxon>
        <taxon>Pezizomycetes</taxon>
        <taxon>Pezizales</taxon>
        <taxon>Pyronemataceae</taxon>
        <taxon>Pyronema</taxon>
    </lineage>
</organism>
<feature type="compositionally biased region" description="Polar residues" evidence="1">
    <location>
        <begin position="44"/>
        <end position="58"/>
    </location>
</feature>
<evidence type="ECO:0000256" key="1">
    <source>
        <dbReference type="SAM" id="MobiDB-lite"/>
    </source>
</evidence>
<dbReference type="Proteomes" id="UP000018144">
    <property type="component" value="Unassembled WGS sequence"/>
</dbReference>
<proteinExistence type="predicted"/>
<dbReference type="Pfam" id="PF18107">
    <property type="entry name" value="HTH_ABP1_N"/>
    <property type="match status" value="1"/>
</dbReference>
<evidence type="ECO:0000313" key="4">
    <source>
        <dbReference type="Proteomes" id="UP000018144"/>
    </source>
</evidence>
<dbReference type="SUPFAM" id="SSF46689">
    <property type="entry name" value="Homeodomain-like"/>
    <property type="match status" value="1"/>
</dbReference>
<feature type="region of interest" description="Disordered" evidence="1">
    <location>
        <begin position="1"/>
        <end position="98"/>
    </location>
</feature>
<evidence type="ECO:0000259" key="2">
    <source>
        <dbReference type="Pfam" id="PF18107"/>
    </source>
</evidence>
<reference evidence="3 4" key="1">
    <citation type="journal article" date="2013" name="PLoS Genet.">
        <title>The genome and development-dependent transcriptomes of Pyronema confluens: a window into fungal evolution.</title>
        <authorList>
            <person name="Traeger S."/>
            <person name="Altegoer F."/>
            <person name="Freitag M."/>
            <person name="Gabaldon T."/>
            <person name="Kempken F."/>
            <person name="Kumar A."/>
            <person name="Marcet-Houben M."/>
            <person name="Poggeler S."/>
            <person name="Stajich J.E."/>
            <person name="Nowrousian M."/>
        </authorList>
    </citation>
    <scope>NUCLEOTIDE SEQUENCE [LARGE SCALE GENOMIC DNA]</scope>
    <source>
        <strain evidence="4">CBS 100304</strain>
        <tissue evidence="3">Vegetative mycelium</tissue>
    </source>
</reference>
<dbReference type="AlphaFoldDB" id="U4KVG0"/>
<feature type="compositionally biased region" description="Polar residues" evidence="1">
    <location>
        <begin position="66"/>
        <end position="84"/>
    </location>
</feature>
<feature type="region of interest" description="Disordered" evidence="1">
    <location>
        <begin position="136"/>
        <end position="181"/>
    </location>
</feature>
<feature type="compositionally biased region" description="Low complexity" evidence="1">
    <location>
        <begin position="9"/>
        <end position="43"/>
    </location>
</feature>